<gene>
    <name evidence="5" type="primary">psd2</name>
    <name evidence="5" type="ORF">KDH_76760</name>
</gene>
<keyword evidence="2" id="KW-0865">Zymogen</keyword>
<dbReference type="Proteomes" id="UP001344906">
    <property type="component" value="Unassembled WGS sequence"/>
</dbReference>
<proteinExistence type="predicted"/>
<evidence type="ECO:0000313" key="6">
    <source>
        <dbReference type="Proteomes" id="UP001344906"/>
    </source>
</evidence>
<keyword evidence="4" id="KW-0670">Pyruvate</keyword>
<evidence type="ECO:0000256" key="1">
    <source>
        <dbReference type="ARBA" id="ARBA00022793"/>
    </source>
</evidence>
<dbReference type="EMBL" id="BSRI01000002">
    <property type="protein sequence ID" value="GLV60857.1"/>
    <property type="molecule type" value="Genomic_DNA"/>
</dbReference>
<dbReference type="PANTHER" id="PTHR10067:SF17">
    <property type="entry name" value="PHOSPHATIDYLSERINE DECARBOXYLASE PROENZYME 2"/>
    <property type="match status" value="1"/>
</dbReference>
<dbReference type="InterPro" id="IPR003817">
    <property type="entry name" value="PS_Dcarbxylase"/>
</dbReference>
<evidence type="ECO:0000313" key="5">
    <source>
        <dbReference type="EMBL" id="GLV60857.1"/>
    </source>
</evidence>
<dbReference type="Pfam" id="PF02666">
    <property type="entry name" value="PS_Dcarbxylase"/>
    <property type="match status" value="1"/>
</dbReference>
<keyword evidence="3" id="KW-0456">Lyase</keyword>
<accession>A0ABQ6G888</accession>
<evidence type="ECO:0000256" key="3">
    <source>
        <dbReference type="ARBA" id="ARBA00023239"/>
    </source>
</evidence>
<keyword evidence="6" id="KW-1185">Reference proteome</keyword>
<dbReference type="PANTHER" id="PTHR10067">
    <property type="entry name" value="PHOSPHATIDYLSERINE DECARBOXYLASE"/>
    <property type="match status" value="1"/>
</dbReference>
<reference evidence="5 6" key="1">
    <citation type="submission" date="2023-02" db="EMBL/GenBank/DDBJ databases">
        <title>Dictyobacter halimunensis sp. nov., a new member of the class Ktedonobacteria from forest soil in a geothermal area.</title>
        <authorList>
            <person name="Rachmania M.K."/>
            <person name="Ningsih F."/>
            <person name="Sakai Y."/>
            <person name="Yabe S."/>
            <person name="Yokota A."/>
            <person name="Sjamsuridzal W."/>
        </authorList>
    </citation>
    <scope>NUCLEOTIDE SEQUENCE [LARGE SCALE GENOMIC DNA]</scope>
    <source>
        <strain evidence="5 6">S3.2.2.5</strain>
    </source>
</reference>
<organism evidence="5 6">
    <name type="scientific">Dictyobacter halimunensis</name>
    <dbReference type="NCBI Taxonomy" id="3026934"/>
    <lineage>
        <taxon>Bacteria</taxon>
        <taxon>Bacillati</taxon>
        <taxon>Chloroflexota</taxon>
        <taxon>Ktedonobacteria</taxon>
        <taxon>Ktedonobacterales</taxon>
        <taxon>Dictyobacteraceae</taxon>
        <taxon>Dictyobacter</taxon>
    </lineage>
</organism>
<name>A0ABQ6G888_9CHLR</name>
<evidence type="ECO:0000256" key="4">
    <source>
        <dbReference type="ARBA" id="ARBA00023317"/>
    </source>
</evidence>
<protein>
    <submittedName>
        <fullName evidence="5">Phosphatidylserine decarboxylase proenzyme 2</fullName>
    </submittedName>
</protein>
<keyword evidence="1" id="KW-0210">Decarboxylase</keyword>
<comment type="caution">
    <text evidence="5">The sequence shown here is derived from an EMBL/GenBank/DDBJ whole genome shotgun (WGS) entry which is preliminary data.</text>
</comment>
<sequence>MRHPKPLPIWDRAQGKMFEEWMDDSPDTYETIPQKSFSQQFRSRLLYAALIGLYQSTRYSKRHIESFVRKYHIDMSEFEARDYTSYDDFFVRRFRPGVRSFPTSPEEMGAFAEARYFGWEKFSADQQFPVKGRSLNAEQLLGSADRARPFMNGPLIVARLSPVDYHHVHYPDSGHTLERHKKGHRLWTVTWKAMENKSDIYIVNEREIHILETENFGRLAMVEVGALTVGRISQVHPVEQPFQRGDQKSVFHFGGSAVVLLGEPGAWRPSNDILEYTQQGVETLVRLGDPIAKRC</sequence>
<evidence type="ECO:0000256" key="2">
    <source>
        <dbReference type="ARBA" id="ARBA00023145"/>
    </source>
</evidence>